<reference evidence="2" key="1">
    <citation type="submission" date="2023-10" db="EMBL/GenBank/DDBJ databases">
        <authorList>
            <person name="Chen Y."/>
            <person name="Shah S."/>
            <person name="Dougan E. K."/>
            <person name="Thang M."/>
            <person name="Chan C."/>
        </authorList>
    </citation>
    <scope>NUCLEOTIDE SEQUENCE [LARGE SCALE GENOMIC DNA]</scope>
</reference>
<dbReference type="Proteomes" id="UP001189429">
    <property type="component" value="Unassembled WGS sequence"/>
</dbReference>
<sequence length="241" mass="26023">MYDRRARASSTPPALLQCAPSRQGKRAPCQDSGSAQRVSSLGVHHHWNWQTTAHDEELVLGEEKALAPRSRYPQDRGTWATPPPRTAARRPRLATRVRWRATSSRQLLRGNQSSSGEVGGLLCGVRCALLAEPPALPIVRSASDLPGARQQSGVGLPFGATALNGSARGLPERQVGSMPSERVVPTQRRPQCGRSRSNAAGGPESTVIERSAPSESRDRSGWNSPRGIRSQRASLHETNPP</sequence>
<evidence type="ECO:0000313" key="2">
    <source>
        <dbReference type="EMBL" id="CAK0820647.1"/>
    </source>
</evidence>
<keyword evidence="3" id="KW-1185">Reference proteome</keyword>
<evidence type="ECO:0000313" key="3">
    <source>
        <dbReference type="Proteomes" id="UP001189429"/>
    </source>
</evidence>
<organism evidence="2 3">
    <name type="scientific">Prorocentrum cordatum</name>
    <dbReference type="NCBI Taxonomy" id="2364126"/>
    <lineage>
        <taxon>Eukaryota</taxon>
        <taxon>Sar</taxon>
        <taxon>Alveolata</taxon>
        <taxon>Dinophyceae</taxon>
        <taxon>Prorocentrales</taxon>
        <taxon>Prorocentraceae</taxon>
        <taxon>Prorocentrum</taxon>
    </lineage>
</organism>
<feature type="region of interest" description="Disordered" evidence="1">
    <location>
        <begin position="1"/>
        <end position="37"/>
    </location>
</feature>
<comment type="caution">
    <text evidence="2">The sequence shown here is derived from an EMBL/GenBank/DDBJ whole genome shotgun (WGS) entry which is preliminary data.</text>
</comment>
<gene>
    <name evidence="2" type="ORF">PCOR1329_LOCUS22245</name>
</gene>
<protein>
    <submittedName>
        <fullName evidence="2">Uncharacterized protein</fullName>
    </submittedName>
</protein>
<accession>A0ABN9RN91</accession>
<feature type="region of interest" description="Disordered" evidence="1">
    <location>
        <begin position="165"/>
        <end position="241"/>
    </location>
</feature>
<feature type="compositionally biased region" description="Polar residues" evidence="1">
    <location>
        <begin position="231"/>
        <end position="241"/>
    </location>
</feature>
<proteinExistence type="predicted"/>
<dbReference type="EMBL" id="CAUYUJ010007413">
    <property type="protein sequence ID" value="CAK0820647.1"/>
    <property type="molecule type" value="Genomic_DNA"/>
</dbReference>
<evidence type="ECO:0000256" key="1">
    <source>
        <dbReference type="SAM" id="MobiDB-lite"/>
    </source>
</evidence>
<feature type="region of interest" description="Disordered" evidence="1">
    <location>
        <begin position="67"/>
        <end position="92"/>
    </location>
</feature>
<name>A0ABN9RN91_9DINO</name>